<dbReference type="CDD" id="cd01392">
    <property type="entry name" value="HTH_LacI"/>
    <property type="match status" value="1"/>
</dbReference>
<gene>
    <name evidence="6" type="ORF">CAL29_03365</name>
</gene>
<evidence type="ECO:0000256" key="2">
    <source>
        <dbReference type="ARBA" id="ARBA00023125"/>
    </source>
</evidence>
<accession>A0A261SKI8</accession>
<dbReference type="InterPro" id="IPR046335">
    <property type="entry name" value="LacI/GalR-like_sensor"/>
</dbReference>
<dbReference type="PROSITE" id="PS50932">
    <property type="entry name" value="HTH_LACI_2"/>
    <property type="match status" value="1"/>
</dbReference>
<organism evidence="6 7">
    <name type="scientific">Bordetella genomosp. 10</name>
    <dbReference type="NCBI Taxonomy" id="1416804"/>
    <lineage>
        <taxon>Bacteria</taxon>
        <taxon>Pseudomonadati</taxon>
        <taxon>Pseudomonadota</taxon>
        <taxon>Betaproteobacteria</taxon>
        <taxon>Burkholderiales</taxon>
        <taxon>Alcaligenaceae</taxon>
        <taxon>Bordetella</taxon>
    </lineage>
</organism>
<dbReference type="InterPro" id="IPR028082">
    <property type="entry name" value="Peripla_BP_I"/>
</dbReference>
<dbReference type="CDD" id="cd01575">
    <property type="entry name" value="PBP1_GntR"/>
    <property type="match status" value="1"/>
</dbReference>
<proteinExistence type="predicted"/>
<evidence type="ECO:0000259" key="5">
    <source>
        <dbReference type="PROSITE" id="PS50932"/>
    </source>
</evidence>
<dbReference type="AlphaFoldDB" id="A0A261SKI8"/>
<evidence type="ECO:0000313" key="7">
    <source>
        <dbReference type="Proteomes" id="UP000216020"/>
    </source>
</evidence>
<dbReference type="RefSeq" id="WP_094851568.1">
    <property type="nucleotide sequence ID" value="NZ_NEVM01000001.1"/>
</dbReference>
<dbReference type="GO" id="GO:0000976">
    <property type="term" value="F:transcription cis-regulatory region binding"/>
    <property type="evidence" value="ECO:0007669"/>
    <property type="project" value="TreeGrafter"/>
</dbReference>
<comment type="caution">
    <text evidence="6">The sequence shown here is derived from an EMBL/GenBank/DDBJ whole genome shotgun (WGS) entry which is preliminary data.</text>
</comment>
<dbReference type="PANTHER" id="PTHR30146">
    <property type="entry name" value="LACI-RELATED TRANSCRIPTIONAL REPRESSOR"/>
    <property type="match status" value="1"/>
</dbReference>
<keyword evidence="1" id="KW-0805">Transcription regulation</keyword>
<keyword evidence="2" id="KW-0238">DNA-binding</keyword>
<sequence>METPLDRSRKQAVRGGKAAPARAGDGVAGKRRPSGQGVRMIDVAHAAGVSLMTVSRALRQPDLVSEAARKAVLDAVRKTGYVTNSVAATLASNRSNVVGLIVPGIQNSLYAETTKGIADVLRASGLHLILADSGNSLDEEESLVGAMLSQRVCGLILHNTDHTPRALAIMKNAGIPIIETGDIPADPIDMAVSYSNAEASTAMTLHLARRGYKRIAFVSLDTKHNRRASERLRGYLAALKSAGLRKDPRLIREAAPGIASGAEVMSQLMKVTPAVDAIFFAGDVLALGALFEAQRQGWKIPDRVAIASFDDLPILQHSVPRVTCLRLPRLDVGRRSAQALLDRLQGLDAPVHLNLGFEIIQREST</sequence>
<dbReference type="Gene3D" id="3.40.50.2300">
    <property type="match status" value="2"/>
</dbReference>
<keyword evidence="3" id="KW-0804">Transcription</keyword>
<dbReference type="InterPro" id="IPR000843">
    <property type="entry name" value="HTH_LacI"/>
</dbReference>
<protein>
    <submittedName>
        <fullName evidence="6">LacI family transcriptional regulator</fullName>
    </submittedName>
</protein>
<dbReference type="InterPro" id="IPR010982">
    <property type="entry name" value="Lambda_DNA-bd_dom_sf"/>
</dbReference>
<dbReference type="EMBL" id="NEVM01000001">
    <property type="protein sequence ID" value="OZI37462.1"/>
    <property type="molecule type" value="Genomic_DNA"/>
</dbReference>
<reference evidence="7" key="1">
    <citation type="submission" date="2017-05" db="EMBL/GenBank/DDBJ databases">
        <title>Complete and WGS of Bordetella genogroups.</title>
        <authorList>
            <person name="Spilker T."/>
            <person name="Lipuma J."/>
        </authorList>
    </citation>
    <scope>NUCLEOTIDE SEQUENCE [LARGE SCALE GENOMIC DNA]</scope>
    <source>
        <strain evidence="7">AU16122</strain>
    </source>
</reference>
<dbReference type="GO" id="GO:0003700">
    <property type="term" value="F:DNA-binding transcription factor activity"/>
    <property type="evidence" value="ECO:0007669"/>
    <property type="project" value="TreeGrafter"/>
</dbReference>
<dbReference type="Pfam" id="PF00356">
    <property type="entry name" value="LacI"/>
    <property type="match status" value="1"/>
</dbReference>
<keyword evidence="7" id="KW-1185">Reference proteome</keyword>
<dbReference type="SMART" id="SM00354">
    <property type="entry name" value="HTH_LACI"/>
    <property type="match status" value="1"/>
</dbReference>
<name>A0A261SKI8_9BORD</name>
<dbReference type="Proteomes" id="UP000216020">
    <property type="component" value="Unassembled WGS sequence"/>
</dbReference>
<evidence type="ECO:0000256" key="4">
    <source>
        <dbReference type="SAM" id="MobiDB-lite"/>
    </source>
</evidence>
<dbReference type="Gene3D" id="1.10.260.40">
    <property type="entry name" value="lambda repressor-like DNA-binding domains"/>
    <property type="match status" value="1"/>
</dbReference>
<feature type="region of interest" description="Disordered" evidence="4">
    <location>
        <begin position="1"/>
        <end position="35"/>
    </location>
</feature>
<dbReference type="Pfam" id="PF13377">
    <property type="entry name" value="Peripla_BP_3"/>
    <property type="match status" value="1"/>
</dbReference>
<dbReference type="SUPFAM" id="SSF53822">
    <property type="entry name" value="Periplasmic binding protein-like I"/>
    <property type="match status" value="1"/>
</dbReference>
<dbReference type="SUPFAM" id="SSF47413">
    <property type="entry name" value="lambda repressor-like DNA-binding domains"/>
    <property type="match status" value="1"/>
</dbReference>
<dbReference type="PANTHER" id="PTHR30146:SF33">
    <property type="entry name" value="TRANSCRIPTIONAL REGULATOR"/>
    <property type="match status" value="1"/>
</dbReference>
<dbReference type="PROSITE" id="PS00356">
    <property type="entry name" value="HTH_LACI_1"/>
    <property type="match status" value="1"/>
</dbReference>
<evidence type="ECO:0000313" key="6">
    <source>
        <dbReference type="EMBL" id="OZI37462.1"/>
    </source>
</evidence>
<feature type="domain" description="HTH lacI-type" evidence="5">
    <location>
        <begin position="38"/>
        <end position="92"/>
    </location>
</feature>
<evidence type="ECO:0000256" key="1">
    <source>
        <dbReference type="ARBA" id="ARBA00023015"/>
    </source>
</evidence>
<evidence type="ECO:0000256" key="3">
    <source>
        <dbReference type="ARBA" id="ARBA00023163"/>
    </source>
</evidence>
<dbReference type="OrthoDB" id="8770688at2"/>